<dbReference type="PROSITE" id="PS01186">
    <property type="entry name" value="EGF_2"/>
    <property type="match status" value="1"/>
</dbReference>
<keyword evidence="12" id="KW-0966">Cell projection</keyword>
<evidence type="ECO:0000256" key="1">
    <source>
        <dbReference type="ARBA" id="ARBA00004437"/>
    </source>
</evidence>
<keyword evidence="8" id="KW-0677">Repeat</keyword>
<reference evidence="20" key="3">
    <citation type="journal article" date="2014" name="Nature">
        <title>Elephant shark genome provides unique insights into gnathostome evolution.</title>
        <authorList>
            <consortium name="International Elephant Shark Genome Sequencing Consortium"/>
            <person name="Venkatesh B."/>
            <person name="Lee A.P."/>
            <person name="Ravi V."/>
            <person name="Maurya A.K."/>
            <person name="Lian M.M."/>
            <person name="Swann J.B."/>
            <person name="Ohta Y."/>
            <person name="Flajnik M.F."/>
            <person name="Sutoh Y."/>
            <person name="Kasahara M."/>
            <person name="Hoon S."/>
            <person name="Gangu V."/>
            <person name="Roy S.W."/>
            <person name="Irimia M."/>
            <person name="Korzh V."/>
            <person name="Kondrychyn I."/>
            <person name="Lim Z.W."/>
            <person name="Tay B.H."/>
            <person name="Tohari S."/>
            <person name="Kong K.W."/>
            <person name="Ho S."/>
            <person name="Lorente-Galdos B."/>
            <person name="Quilez J."/>
            <person name="Marques-Bonet T."/>
            <person name="Raney B.J."/>
            <person name="Ingham P.W."/>
            <person name="Tay A."/>
            <person name="Hillier L.W."/>
            <person name="Minx P."/>
            <person name="Boehm T."/>
            <person name="Wilson R.K."/>
            <person name="Brenner S."/>
            <person name="Warren W.C."/>
        </authorList>
    </citation>
    <scope>NUCLEOTIDE SEQUENCE [LARGE SCALE GENOMIC DNA]</scope>
</reference>
<dbReference type="InParanoid" id="A0A4W3HFM7"/>
<evidence type="ECO:0000256" key="12">
    <source>
        <dbReference type="ARBA" id="ARBA00023273"/>
    </source>
</evidence>
<keyword evidence="11" id="KW-0325">Glycoprotein</keyword>
<evidence type="ECO:0000256" key="9">
    <source>
        <dbReference type="ARBA" id="ARBA00022981"/>
    </source>
</evidence>
<sequence length="831" mass="92076">FHVGDGSVSLGVQLPALRSQGEIFQGFFFLGEEKISQSNSRSSESPSSGKTSVKTNPSSAVRRLYELTKHRTKRSFFPSGVKVCPKESMRQIVASHLAYYKLRVCQEAVWEAFRIFLNRIPGNVEYQQWISSCQQDIHCLFDIGRNFSSSQEHLDMVQRDLNVTNIIPEQPAEQVVEFSLKLINQNYSSELSNPESLEYKEVTSRFEIQMQKLFENLPGFKAIRVLGFSLVIRYAVIFDKGHPTFNDVRNDVLNIGSNKVENGGMLFEPQDKVPKKPIVTYTVTRFQDMVARALRNDTSLAMDPSSLQFDNEVIITEDESSVTITAFPIAHLELEEETEVINTEDESPAITSATVSEQPEPEGDSEVAITEDEDIVSTSATVTEHPEPEEENEVIITEDESTVSTTASPPAQPQLEEETEVIITEDESIISTSATVTEPPALEEEAEVVIIEDESTVITSATVTEQPEPVQKTEVIINPQEDTTSTVASITAHPQPDQETVVTITVETEITASGDKDAISSTIQSEHTPQVEVDITEIPSDASLTTDTLQPLASSTSSSLETASTPFMSSSPFTESIESLELSTDFPNKLTTAALPALLSPSEPIHLGVESSSGPVVYSTASSSLKYLTTSSLTTIAPAKGRELVVFFSLRFTNMMFSDDLFNKSSPEYKTLEQEFRQLLLPYLQTNLTGFRQLEVLNFRNGSVVVNSKMKFAKSVPYNVTQAVYHVLEDFCNAVSWKNNLEIDRYSLDVEPADQANPCKFQACNEFSKCLVNRWTREAQCVCNPGYISVDGLPCQSICSLRPNYCFNNGICEIVPKKGAVCRFVMTTVLA</sequence>
<dbReference type="FunCoup" id="A0A4W3HFM7">
    <property type="interactions" value="18"/>
</dbReference>
<feature type="region of interest" description="Disordered" evidence="17">
    <location>
        <begin position="38"/>
        <end position="58"/>
    </location>
</feature>
<dbReference type="SUPFAM" id="SSF82671">
    <property type="entry name" value="SEA domain"/>
    <property type="match status" value="2"/>
</dbReference>
<name>A0A4W3HFM7_CALMI</name>
<dbReference type="Proteomes" id="UP000314986">
    <property type="component" value="Unassembled WGS sequence"/>
</dbReference>
<organism evidence="19 20">
    <name type="scientific">Callorhinchus milii</name>
    <name type="common">Ghost shark</name>
    <dbReference type="NCBI Taxonomy" id="7868"/>
    <lineage>
        <taxon>Eukaryota</taxon>
        <taxon>Metazoa</taxon>
        <taxon>Chordata</taxon>
        <taxon>Craniata</taxon>
        <taxon>Vertebrata</taxon>
        <taxon>Chondrichthyes</taxon>
        <taxon>Holocephali</taxon>
        <taxon>Chimaeriformes</taxon>
        <taxon>Callorhinchidae</taxon>
        <taxon>Callorhinchus</taxon>
    </lineage>
</organism>
<evidence type="ECO:0000256" key="16">
    <source>
        <dbReference type="ARBA" id="ARBA00045407"/>
    </source>
</evidence>
<dbReference type="GO" id="GO:0008201">
    <property type="term" value="F:heparin binding"/>
    <property type="evidence" value="ECO:0007669"/>
    <property type="project" value="UniProtKB-KW"/>
</dbReference>
<dbReference type="PANTHER" id="PTHR12199:SF3">
    <property type="entry name" value="INTERPHOTORECEPTOR MATRIX PROTEOGLYCAN 1"/>
    <property type="match status" value="1"/>
</dbReference>
<feature type="region of interest" description="Disordered" evidence="17">
    <location>
        <begin position="548"/>
        <end position="571"/>
    </location>
</feature>
<evidence type="ECO:0000256" key="5">
    <source>
        <dbReference type="ARBA" id="ARBA00022530"/>
    </source>
</evidence>
<evidence type="ECO:0000313" key="20">
    <source>
        <dbReference type="Proteomes" id="UP000314986"/>
    </source>
</evidence>
<keyword evidence="20" id="KW-1185">Reference proteome</keyword>
<dbReference type="InterPro" id="IPR000082">
    <property type="entry name" value="SEA_dom"/>
</dbReference>
<feature type="compositionally biased region" description="Low complexity" evidence="17">
    <location>
        <begin position="38"/>
        <end position="52"/>
    </location>
</feature>
<comment type="function">
    <text evidence="16">Chondroitin sulfate-, heparin- and hyaluronan-binding protein. May serve to form a basic macromolecular scaffold comprising the insoluble interphotoreceptor matrix.</text>
</comment>
<keyword evidence="5" id="KW-0272">Extracellular matrix</keyword>
<dbReference type="GeneTree" id="ENSGT00530000063503"/>
<evidence type="ECO:0000256" key="11">
    <source>
        <dbReference type="ARBA" id="ARBA00023180"/>
    </source>
</evidence>
<reference evidence="19" key="4">
    <citation type="submission" date="2025-08" db="UniProtKB">
        <authorList>
            <consortium name="Ensembl"/>
        </authorList>
    </citation>
    <scope>IDENTIFICATION</scope>
</reference>
<dbReference type="Ensembl" id="ENSCMIT00000008728.1">
    <property type="protein sequence ID" value="ENSCMIP00000008489.1"/>
    <property type="gene ID" value="ENSCMIG00000004509.1"/>
</dbReference>
<evidence type="ECO:0000256" key="14">
    <source>
        <dbReference type="ARBA" id="ARBA00040753"/>
    </source>
</evidence>
<dbReference type="InterPro" id="IPR039861">
    <property type="entry name" value="IMPG"/>
</dbReference>
<evidence type="ECO:0000313" key="19">
    <source>
        <dbReference type="Ensembl" id="ENSCMIP00000008489.1"/>
    </source>
</evidence>
<protein>
    <recommendedName>
        <fullName evidence="14">Interphotoreceptor matrix proteoglycan 1</fullName>
    </recommendedName>
    <alternativeName>
        <fullName evidence="15">Sialoprotein associated with cones and rods</fullName>
    </alternativeName>
</protein>
<evidence type="ECO:0000256" key="4">
    <source>
        <dbReference type="ARBA" id="ARBA00022525"/>
    </source>
</evidence>
<evidence type="ECO:0000256" key="3">
    <source>
        <dbReference type="ARBA" id="ARBA00004593"/>
    </source>
</evidence>
<keyword evidence="6" id="KW-0358">Heparin-binding</keyword>
<keyword evidence="10" id="KW-0675">Receptor</keyword>
<evidence type="ECO:0000256" key="8">
    <source>
        <dbReference type="ARBA" id="ARBA00022737"/>
    </source>
</evidence>
<dbReference type="Pfam" id="PF01390">
    <property type="entry name" value="SEA"/>
    <property type="match status" value="2"/>
</dbReference>
<reference evidence="20" key="2">
    <citation type="journal article" date="2007" name="PLoS Biol.">
        <title>Survey sequencing and comparative analysis of the elephant shark (Callorhinchus milii) genome.</title>
        <authorList>
            <person name="Venkatesh B."/>
            <person name="Kirkness E.F."/>
            <person name="Loh Y.H."/>
            <person name="Halpern A.L."/>
            <person name="Lee A.P."/>
            <person name="Johnson J."/>
            <person name="Dandona N."/>
            <person name="Viswanathan L.D."/>
            <person name="Tay A."/>
            <person name="Venter J.C."/>
            <person name="Strausberg R.L."/>
            <person name="Brenner S."/>
        </authorList>
    </citation>
    <scope>NUCLEOTIDE SEQUENCE [LARGE SCALE GENOMIC DNA]</scope>
</reference>
<evidence type="ECO:0000256" key="17">
    <source>
        <dbReference type="SAM" id="MobiDB-lite"/>
    </source>
</evidence>
<dbReference type="GO" id="GO:0001750">
    <property type="term" value="C:photoreceptor outer segment"/>
    <property type="evidence" value="ECO:0007669"/>
    <property type="project" value="UniProtKB-SubCell"/>
</dbReference>
<feature type="region of interest" description="Disordered" evidence="17">
    <location>
        <begin position="341"/>
        <end position="366"/>
    </location>
</feature>
<reference evidence="20" key="1">
    <citation type="journal article" date="2006" name="Science">
        <title>Ancient noncoding elements conserved in the human genome.</title>
        <authorList>
            <person name="Venkatesh B."/>
            <person name="Kirkness E.F."/>
            <person name="Loh Y.H."/>
            <person name="Halpern A.L."/>
            <person name="Lee A.P."/>
            <person name="Johnson J."/>
            <person name="Dandona N."/>
            <person name="Viswanathan L.D."/>
            <person name="Tay A."/>
            <person name="Venter J.C."/>
            <person name="Strausberg R.L."/>
            <person name="Brenner S."/>
        </authorList>
    </citation>
    <scope>NUCLEOTIDE SEQUENCE [LARGE SCALE GENOMIC DNA]</scope>
</reference>
<dbReference type="OMA" id="VCQQETF"/>
<feature type="domain" description="SEA" evidence="18">
    <location>
        <begin position="172"/>
        <end position="288"/>
    </location>
</feature>
<evidence type="ECO:0000259" key="18">
    <source>
        <dbReference type="PROSITE" id="PS50024"/>
    </source>
</evidence>
<accession>A0A4W3HFM7</accession>
<keyword evidence="4" id="KW-0964">Secreted</keyword>
<dbReference type="InterPro" id="IPR036364">
    <property type="entry name" value="SEA_dom_sf"/>
</dbReference>
<proteinExistence type="predicted"/>
<feature type="compositionally biased region" description="Low complexity" evidence="17">
    <location>
        <begin position="552"/>
        <end position="565"/>
    </location>
</feature>
<dbReference type="Gene3D" id="3.30.70.960">
    <property type="entry name" value="SEA domain"/>
    <property type="match status" value="1"/>
</dbReference>
<reference evidence="19" key="5">
    <citation type="submission" date="2025-09" db="UniProtKB">
        <authorList>
            <consortium name="Ensembl"/>
        </authorList>
    </citation>
    <scope>IDENTIFICATION</scope>
</reference>
<dbReference type="SMART" id="SM00200">
    <property type="entry name" value="SEA"/>
    <property type="match status" value="2"/>
</dbReference>
<dbReference type="GO" id="GO:0033165">
    <property type="term" value="C:interphotoreceptor matrix"/>
    <property type="evidence" value="ECO:0007669"/>
    <property type="project" value="UniProtKB-SubCell"/>
</dbReference>
<dbReference type="AlphaFoldDB" id="A0A4W3HFM7"/>
<dbReference type="STRING" id="7868.ENSCMIP00000008489"/>
<evidence type="ECO:0000256" key="2">
    <source>
        <dbReference type="ARBA" id="ARBA00004504"/>
    </source>
</evidence>
<evidence type="ECO:0000256" key="7">
    <source>
        <dbReference type="ARBA" id="ARBA00022729"/>
    </source>
</evidence>
<keyword evidence="7" id="KW-0732">Signal</keyword>
<comment type="subcellular location">
    <subcellularLocation>
        <location evidence="2">Cell projection</location>
        <location evidence="2">Cilium</location>
        <location evidence="2">Photoreceptor outer segment</location>
    </subcellularLocation>
    <subcellularLocation>
        <location evidence="1">Photoreceptor inner segment</location>
    </subcellularLocation>
    <subcellularLocation>
        <location evidence="3">Secreted</location>
        <location evidence="3">Extracellular space</location>
        <location evidence="3">Extracellular matrix</location>
        <location evidence="3">Interphotoreceptor matrix</location>
    </subcellularLocation>
</comment>
<evidence type="ECO:0000256" key="13">
    <source>
        <dbReference type="ARBA" id="ARBA00023290"/>
    </source>
</evidence>
<evidence type="ECO:0000256" key="10">
    <source>
        <dbReference type="ARBA" id="ARBA00023170"/>
    </source>
</evidence>
<dbReference type="GO" id="GO:0005540">
    <property type="term" value="F:hyaluronic acid binding"/>
    <property type="evidence" value="ECO:0007669"/>
    <property type="project" value="UniProtKB-KW"/>
</dbReference>
<evidence type="ECO:0000256" key="15">
    <source>
        <dbReference type="ARBA" id="ARBA00042018"/>
    </source>
</evidence>
<dbReference type="InterPro" id="IPR000742">
    <property type="entry name" value="EGF"/>
</dbReference>
<dbReference type="GO" id="GO:0007601">
    <property type="term" value="P:visual perception"/>
    <property type="evidence" value="ECO:0007669"/>
    <property type="project" value="InterPro"/>
</dbReference>
<dbReference type="GO" id="GO:0001917">
    <property type="term" value="C:photoreceptor inner segment"/>
    <property type="evidence" value="ECO:0007669"/>
    <property type="project" value="UniProtKB-SubCell"/>
</dbReference>
<keyword evidence="13" id="KW-0373">Hyaluronic acid</keyword>
<feature type="domain" description="SEA" evidence="18">
    <location>
        <begin position="642"/>
        <end position="755"/>
    </location>
</feature>
<dbReference type="PROSITE" id="PS50024">
    <property type="entry name" value="SEA"/>
    <property type="match status" value="2"/>
</dbReference>
<dbReference type="PANTHER" id="PTHR12199">
    <property type="entry name" value="INTERPHOTORECEPTOR MATRIX PROTEOGLYCAN"/>
    <property type="match status" value="1"/>
</dbReference>
<evidence type="ECO:0000256" key="6">
    <source>
        <dbReference type="ARBA" id="ARBA00022674"/>
    </source>
</evidence>
<keyword evidence="9" id="KW-0730">Sialic acid</keyword>